<dbReference type="EMBL" id="CAJDYZ010008300">
    <property type="protein sequence ID" value="CAD1475236.1"/>
    <property type="molecule type" value="Genomic_DNA"/>
</dbReference>
<evidence type="ECO:0000256" key="15">
    <source>
        <dbReference type="ARBA" id="ARBA00048003"/>
    </source>
</evidence>
<comment type="catalytic activity">
    <reaction evidence="18">
        <text>glutarate(in) + 2-oxoglutarate(out) = glutarate(out) + 2-oxoglutarate(in)</text>
        <dbReference type="Rhea" id="RHEA:71751"/>
        <dbReference type="ChEBI" id="CHEBI:16810"/>
        <dbReference type="ChEBI" id="CHEBI:30921"/>
    </reaction>
</comment>
<dbReference type="Proteomes" id="UP000752696">
    <property type="component" value="Unassembled WGS sequence"/>
</dbReference>
<comment type="function">
    <text evidence="13">Transports dicarboxylates across the inner membranes of mitochondria by a counter-exchange mechanism. Can transport 2-oxoadipate (2-oxohexanedioate), 2-oxoglutarate, adipate (hexanedioate), glutarate, and to a lesser extent, pimelate (heptanedioate), 2-oxopimelate (2-oxoheptanedioate), 2-aminoadipate (2-aminohexanedioate), oxaloacetate, and citrate. Plays a central role in catabolism of lysine, hydroxylysine, and tryptophan, by transporting common metabolite intermediates (such as 2-oxoadipate) into the mitochondria, where it is converted into acetyl-CoA and can enter the citric acid (TCA) cycle.</text>
</comment>
<comment type="catalytic activity">
    <reaction evidence="14">
        <text>heptanedioate(in) + 2-oxoglutarate(out) = heptanedioate(out) + 2-oxoglutarate(in)</text>
        <dbReference type="Rhea" id="RHEA:71759"/>
        <dbReference type="ChEBI" id="CHEBI:16810"/>
        <dbReference type="ChEBI" id="CHEBI:36165"/>
    </reaction>
</comment>
<keyword evidence="4 20" id="KW-0812">Transmembrane</keyword>
<dbReference type="OrthoDB" id="434783at2759"/>
<keyword evidence="3 21" id="KW-0813">Transport</keyword>
<evidence type="ECO:0000256" key="3">
    <source>
        <dbReference type="ARBA" id="ARBA00022448"/>
    </source>
</evidence>
<comment type="catalytic activity">
    <reaction evidence="16">
        <text>L-2-aminoadipate(in) + 2-oxoglutarate(out) = L-2-aminoadipate(out) + 2-oxoglutarate(in)</text>
        <dbReference type="Rhea" id="RHEA:71747"/>
        <dbReference type="ChEBI" id="CHEBI:16810"/>
        <dbReference type="ChEBI" id="CHEBI:58672"/>
    </reaction>
</comment>
<evidence type="ECO:0000256" key="20">
    <source>
        <dbReference type="PROSITE-ProRule" id="PRU00282"/>
    </source>
</evidence>
<dbReference type="AlphaFoldDB" id="A0A6V7H8X8"/>
<protein>
    <recommendedName>
        <fullName evidence="11">Mitochondrial 2-oxodicarboxylate carrier</fullName>
    </recommendedName>
    <alternativeName>
        <fullName evidence="12">Solute carrier family 25 member 21</fullName>
    </alternativeName>
</protein>
<keyword evidence="8" id="KW-0496">Mitochondrion</keyword>
<evidence type="ECO:0000256" key="7">
    <source>
        <dbReference type="ARBA" id="ARBA00022989"/>
    </source>
</evidence>
<evidence type="ECO:0000256" key="6">
    <source>
        <dbReference type="ARBA" id="ARBA00022792"/>
    </source>
</evidence>
<proteinExistence type="inferred from homology"/>
<evidence type="ECO:0000256" key="5">
    <source>
        <dbReference type="ARBA" id="ARBA00022737"/>
    </source>
</evidence>
<evidence type="ECO:0000256" key="11">
    <source>
        <dbReference type="ARBA" id="ARBA00039747"/>
    </source>
</evidence>
<evidence type="ECO:0000313" key="23">
    <source>
        <dbReference type="Proteomes" id="UP000752696"/>
    </source>
</evidence>
<evidence type="ECO:0000256" key="14">
    <source>
        <dbReference type="ARBA" id="ARBA00047537"/>
    </source>
</evidence>
<evidence type="ECO:0000256" key="13">
    <source>
        <dbReference type="ARBA" id="ARBA00046087"/>
    </source>
</evidence>
<organism evidence="22 23">
    <name type="scientific">Heterotrigona itama</name>
    <dbReference type="NCBI Taxonomy" id="395501"/>
    <lineage>
        <taxon>Eukaryota</taxon>
        <taxon>Metazoa</taxon>
        <taxon>Ecdysozoa</taxon>
        <taxon>Arthropoda</taxon>
        <taxon>Hexapoda</taxon>
        <taxon>Insecta</taxon>
        <taxon>Pterygota</taxon>
        <taxon>Neoptera</taxon>
        <taxon>Endopterygota</taxon>
        <taxon>Hymenoptera</taxon>
        <taxon>Apocrita</taxon>
        <taxon>Aculeata</taxon>
        <taxon>Apoidea</taxon>
        <taxon>Anthophila</taxon>
        <taxon>Apidae</taxon>
        <taxon>Heterotrigona</taxon>
    </lineage>
</organism>
<keyword evidence="5" id="KW-0677">Repeat</keyword>
<dbReference type="PANTHER" id="PTHR46356">
    <property type="entry name" value="MITOCHONDRIAL 2-OXODICARBOXYLATE CARRIER"/>
    <property type="match status" value="1"/>
</dbReference>
<evidence type="ECO:0000256" key="4">
    <source>
        <dbReference type="ARBA" id="ARBA00022692"/>
    </source>
</evidence>
<dbReference type="Pfam" id="PF00153">
    <property type="entry name" value="Mito_carr"/>
    <property type="match status" value="2"/>
</dbReference>
<comment type="catalytic activity">
    <reaction evidence="10">
        <text>2-oxoadipate(in) + 2-oxoglutarate(out) = 2-oxoadipate(out) + 2-oxoglutarate(in)</text>
        <dbReference type="Rhea" id="RHEA:71739"/>
        <dbReference type="ChEBI" id="CHEBI:16810"/>
        <dbReference type="ChEBI" id="CHEBI:57499"/>
    </reaction>
</comment>
<comment type="similarity">
    <text evidence="2 21">Belongs to the mitochondrial carrier (TC 2.A.29) family.</text>
</comment>
<dbReference type="InterPro" id="IPR051752">
    <property type="entry name" value="Mito_2-oxodicarb_carrier"/>
</dbReference>
<sequence>TFFCAGFLTGVTEAILVNPFEVVKIQMQSNRKHINDCPSTITVTRHILYNQGFGLNGLNKGLSATIMRNALFNAFYFGIYNTIIPRLNKQKEYVPELLLKFAIGFISGTAASCMNIPFDVAKSRIQGPQGTIQYKGTLQTIYLVYQNEGFRALYKGLVPKILRLGPGGAIMLIVYDKMKAYLNMQFGD</sequence>
<feature type="non-terminal residue" evidence="22">
    <location>
        <position position="1"/>
    </location>
</feature>
<evidence type="ECO:0000313" key="22">
    <source>
        <dbReference type="EMBL" id="CAD1475236.1"/>
    </source>
</evidence>
<evidence type="ECO:0000256" key="18">
    <source>
        <dbReference type="ARBA" id="ARBA00048920"/>
    </source>
</evidence>
<dbReference type="PANTHER" id="PTHR46356:SF1">
    <property type="entry name" value="MITOCHONDRIAL 2-OXODICARBOXYLATE CARRIER"/>
    <property type="match status" value="1"/>
</dbReference>
<evidence type="ECO:0000256" key="8">
    <source>
        <dbReference type="ARBA" id="ARBA00023128"/>
    </source>
</evidence>
<evidence type="ECO:0000256" key="2">
    <source>
        <dbReference type="ARBA" id="ARBA00006375"/>
    </source>
</evidence>
<dbReference type="Gene3D" id="1.50.40.10">
    <property type="entry name" value="Mitochondrial carrier domain"/>
    <property type="match status" value="1"/>
</dbReference>
<name>A0A6V7H8X8_9HYME</name>
<comment type="subcellular location">
    <subcellularLocation>
        <location evidence="1">Mitochondrion inner membrane</location>
        <topology evidence="1">Multi-pass membrane protein</topology>
    </subcellularLocation>
</comment>
<dbReference type="PROSITE" id="PS50920">
    <property type="entry name" value="SOLCAR"/>
    <property type="match status" value="2"/>
</dbReference>
<evidence type="ECO:0000256" key="12">
    <source>
        <dbReference type="ARBA" id="ARBA00041874"/>
    </source>
</evidence>
<comment type="catalytic activity">
    <reaction evidence="19">
        <text>hexanedioate(in) + 2-oxoglutarate(out) = hexanedioate(out) + 2-oxoglutarate(in)</text>
        <dbReference type="Rhea" id="RHEA:71743"/>
        <dbReference type="ChEBI" id="CHEBI:16810"/>
        <dbReference type="ChEBI" id="CHEBI:17128"/>
    </reaction>
</comment>
<comment type="caution">
    <text evidence="22">The sequence shown here is derived from an EMBL/GenBank/DDBJ whole genome shotgun (WGS) entry which is preliminary data.</text>
</comment>
<evidence type="ECO:0000256" key="21">
    <source>
        <dbReference type="RuleBase" id="RU000488"/>
    </source>
</evidence>
<accession>A0A6V7H8X8</accession>
<keyword evidence="7" id="KW-1133">Transmembrane helix</keyword>
<dbReference type="SUPFAM" id="SSF103506">
    <property type="entry name" value="Mitochondrial carrier"/>
    <property type="match status" value="1"/>
</dbReference>
<dbReference type="GO" id="GO:0005743">
    <property type="term" value="C:mitochondrial inner membrane"/>
    <property type="evidence" value="ECO:0007669"/>
    <property type="project" value="UniProtKB-SubCell"/>
</dbReference>
<reference evidence="22" key="1">
    <citation type="submission" date="2020-07" db="EMBL/GenBank/DDBJ databases">
        <authorList>
            <person name="Nazaruddin N."/>
        </authorList>
    </citation>
    <scope>NUCLEOTIDE SEQUENCE</scope>
</reference>
<evidence type="ECO:0000256" key="1">
    <source>
        <dbReference type="ARBA" id="ARBA00004448"/>
    </source>
</evidence>
<evidence type="ECO:0000256" key="9">
    <source>
        <dbReference type="ARBA" id="ARBA00023136"/>
    </source>
</evidence>
<comment type="catalytic activity">
    <reaction evidence="17">
        <text>2-oxoheptanedioate(in) + 2-oxoglutarate(out) = 2-oxoheptanedioate(out) + 2-oxoglutarate(in)</text>
        <dbReference type="Rhea" id="RHEA:71755"/>
        <dbReference type="ChEBI" id="CHEBI:16810"/>
        <dbReference type="ChEBI" id="CHEBI:72701"/>
    </reaction>
</comment>
<gene>
    <name evidence="22" type="ORF">MHI_LOCUS535605</name>
</gene>
<feature type="non-terminal residue" evidence="22">
    <location>
        <position position="188"/>
    </location>
</feature>
<dbReference type="InterPro" id="IPR018108">
    <property type="entry name" value="MCP_transmembrane"/>
</dbReference>
<feature type="repeat" description="Solcar" evidence="20">
    <location>
        <begin position="95"/>
        <end position="181"/>
    </location>
</feature>
<comment type="catalytic activity">
    <reaction evidence="15">
        <text>citrate(in) + 2-oxoglutarate(out) = citrate(out) + 2-oxoglutarate(in)</text>
        <dbReference type="Rhea" id="RHEA:71763"/>
        <dbReference type="ChEBI" id="CHEBI:16810"/>
        <dbReference type="ChEBI" id="CHEBI:16947"/>
    </reaction>
</comment>
<evidence type="ECO:0000256" key="16">
    <source>
        <dbReference type="ARBA" id="ARBA00048303"/>
    </source>
</evidence>
<keyword evidence="6" id="KW-0999">Mitochondrion inner membrane</keyword>
<evidence type="ECO:0000256" key="19">
    <source>
        <dbReference type="ARBA" id="ARBA00048998"/>
    </source>
</evidence>
<keyword evidence="23" id="KW-1185">Reference proteome</keyword>
<keyword evidence="9 20" id="KW-0472">Membrane</keyword>
<feature type="repeat" description="Solcar" evidence="20">
    <location>
        <begin position="1"/>
        <end position="86"/>
    </location>
</feature>
<dbReference type="InterPro" id="IPR023395">
    <property type="entry name" value="MCP_dom_sf"/>
</dbReference>
<evidence type="ECO:0000256" key="10">
    <source>
        <dbReference type="ARBA" id="ARBA00036018"/>
    </source>
</evidence>
<evidence type="ECO:0000256" key="17">
    <source>
        <dbReference type="ARBA" id="ARBA00048581"/>
    </source>
</evidence>